<reference evidence="1 2" key="1">
    <citation type="submission" date="2021-04" db="EMBL/GenBank/DDBJ databases">
        <authorList>
            <person name="Bliznina A."/>
        </authorList>
    </citation>
    <scope>NUCLEOTIDE SEQUENCE [LARGE SCALE GENOMIC DNA]</scope>
</reference>
<dbReference type="Proteomes" id="UP001158576">
    <property type="component" value="Chromosome 1"/>
</dbReference>
<proteinExistence type="predicted"/>
<keyword evidence="2" id="KW-1185">Reference proteome</keyword>
<protein>
    <submittedName>
        <fullName evidence="1">Oidioi.mRNA.OKI2018_I69.chr1.g246.t1.cds</fullName>
    </submittedName>
</protein>
<name>A0ABN7SJR5_OIKDI</name>
<gene>
    <name evidence="1" type="ORF">OKIOD_LOCUS9011</name>
</gene>
<sequence length="421" mass="47818">MKIFLSFASSIFAQNCVRYFVPGIKTTDDCRAVCDLSEICHCYSLEKSYGNCIFKNSDYTDGCIETLTCREADAHFDSECFYNGPEDGPIKPGWIGVWENTYITEGDVPKFEEISAIDSNLFAEYIAVPVDSVGKCFEICRLSSSCSCYSFLKTGEMETGQCFFKEQILEDPEKGFEEGNYIDGADFIENDARFMSGCVDFQEPTIGRISGGDVFCSLTSRPSDVFEKLISYLDWMFSHNVTYQEMVDWALNYFKNVANDRVFLIAAYSTKDGANAMVTKNCSLNPDGKCFRQISPDESQEFLVIDVEMKKTEASPDWRDIMWKMRSSDKHFSDENGLRVDPGCESSPFFNSYYETIREKSTVYSAISWCGSSVKNHMSEFAIGFTPNYYTISPYINYDRKSANFQTVSFSTCCWSLFVSP</sequence>
<dbReference type="EMBL" id="OU015566">
    <property type="protein sequence ID" value="CAG5102321.1"/>
    <property type="molecule type" value="Genomic_DNA"/>
</dbReference>
<accession>A0ABN7SJR5</accession>
<evidence type="ECO:0000313" key="1">
    <source>
        <dbReference type="EMBL" id="CAG5102321.1"/>
    </source>
</evidence>
<evidence type="ECO:0000313" key="2">
    <source>
        <dbReference type="Proteomes" id="UP001158576"/>
    </source>
</evidence>
<organism evidence="1 2">
    <name type="scientific">Oikopleura dioica</name>
    <name type="common">Tunicate</name>
    <dbReference type="NCBI Taxonomy" id="34765"/>
    <lineage>
        <taxon>Eukaryota</taxon>
        <taxon>Metazoa</taxon>
        <taxon>Chordata</taxon>
        <taxon>Tunicata</taxon>
        <taxon>Appendicularia</taxon>
        <taxon>Copelata</taxon>
        <taxon>Oikopleuridae</taxon>
        <taxon>Oikopleura</taxon>
    </lineage>
</organism>